<organism evidence="2 3">
    <name type="scientific">Teladorsagia circumcincta</name>
    <name type="common">Brown stomach worm</name>
    <name type="synonym">Ostertagia circumcincta</name>
    <dbReference type="NCBI Taxonomy" id="45464"/>
    <lineage>
        <taxon>Eukaryota</taxon>
        <taxon>Metazoa</taxon>
        <taxon>Ecdysozoa</taxon>
        <taxon>Nematoda</taxon>
        <taxon>Chromadorea</taxon>
        <taxon>Rhabditida</taxon>
        <taxon>Rhabditina</taxon>
        <taxon>Rhabditomorpha</taxon>
        <taxon>Strongyloidea</taxon>
        <taxon>Trichostrongylidae</taxon>
        <taxon>Teladorsagia</taxon>
    </lineage>
</organism>
<accession>A0A2G9V5I1</accession>
<evidence type="ECO:0000313" key="3">
    <source>
        <dbReference type="Proteomes" id="UP000230423"/>
    </source>
</evidence>
<dbReference type="OrthoDB" id="5840914at2759"/>
<name>A0A2G9V5I1_TELCI</name>
<sequence length="157" mass="18383">MIQLFGAIFYVGRAMCSTIVMNERDNFDEEFIRKAHRSDDLSENDWLLIYRDQGAARSFFLVVLIFPALIVGLGVMGYDTYTNDRRNRFSFVQRLVRDVEEIGVFAIIPGIAFILVIITLIRLHQLRLMRIYQNRKSANEYLAIASRNLFRKHQVCK</sequence>
<feature type="transmembrane region" description="Helical" evidence="1">
    <location>
        <begin position="59"/>
        <end position="78"/>
    </location>
</feature>
<gene>
    <name evidence="2" type="ORF">TELCIR_00185</name>
</gene>
<evidence type="ECO:0000256" key="1">
    <source>
        <dbReference type="SAM" id="Phobius"/>
    </source>
</evidence>
<evidence type="ECO:0000313" key="2">
    <source>
        <dbReference type="EMBL" id="PIO77698.1"/>
    </source>
</evidence>
<keyword evidence="3" id="KW-1185">Reference proteome</keyword>
<dbReference type="AlphaFoldDB" id="A0A2G9V5I1"/>
<keyword evidence="1" id="KW-0472">Membrane</keyword>
<dbReference type="Proteomes" id="UP000230423">
    <property type="component" value="Unassembled WGS sequence"/>
</dbReference>
<dbReference type="EMBL" id="KZ344989">
    <property type="protein sequence ID" value="PIO77698.1"/>
    <property type="molecule type" value="Genomic_DNA"/>
</dbReference>
<protein>
    <submittedName>
        <fullName evidence="2">Uncharacterized protein</fullName>
    </submittedName>
</protein>
<reference evidence="2 3" key="1">
    <citation type="submission" date="2015-09" db="EMBL/GenBank/DDBJ databases">
        <title>Draft genome of the parasitic nematode Teladorsagia circumcincta isolate WARC Sus (inbred).</title>
        <authorList>
            <person name="Mitreva M."/>
        </authorList>
    </citation>
    <scope>NUCLEOTIDE SEQUENCE [LARGE SCALE GENOMIC DNA]</scope>
    <source>
        <strain evidence="2 3">S</strain>
    </source>
</reference>
<keyword evidence="1" id="KW-1133">Transmembrane helix</keyword>
<keyword evidence="1" id="KW-0812">Transmembrane</keyword>
<proteinExistence type="predicted"/>
<feature type="transmembrane region" description="Helical" evidence="1">
    <location>
        <begin position="102"/>
        <end position="123"/>
    </location>
</feature>